<sequence length="279" mass="28375">MRLALIANEASGGGVSPEVLARDLRRHGVEVTVHSIADRAAAERDDADRIVIAGGDGSVGLGADLAGRLGVPLAVIAAGTANDFARAHDLPTEREESIELAARGTRTRSLELGRLGGRPFVNVASAGLAPIAARHAQAHKQLLGPLAYLVGAARAGLTASPVRCAVHADGQPVYAGEAWQVIVSVSGAFGGGSSVDEADPGDGRLHVTVVPAGSRLGLVRRAAGMRRGDIADQPGVVDAEGAEMDLQLEDGAEVNLDGEVCGPGHITVQRAAFSLVVGL</sequence>
<dbReference type="AlphaFoldDB" id="A0A6J4RX34"/>
<feature type="domain" description="DAGKc" evidence="1">
    <location>
        <begin position="36"/>
        <end position="119"/>
    </location>
</feature>
<keyword evidence="2" id="KW-0418">Kinase</keyword>
<accession>A0A6J4RX34</accession>
<keyword evidence="2" id="KW-0808">Transferase</keyword>
<dbReference type="Pfam" id="PF19279">
    <property type="entry name" value="YegS_C"/>
    <property type="match status" value="1"/>
</dbReference>
<dbReference type="PROSITE" id="PS50146">
    <property type="entry name" value="DAGK"/>
    <property type="match status" value="1"/>
</dbReference>
<dbReference type="Pfam" id="PF00781">
    <property type="entry name" value="DAGK_cat"/>
    <property type="match status" value="1"/>
</dbReference>
<protein>
    <submittedName>
        <fullName evidence="2">Transcription regulator [contains diacylglycerol kinase catalytic domain]</fullName>
    </submittedName>
</protein>
<dbReference type="InterPro" id="IPR001206">
    <property type="entry name" value="Diacylglycerol_kinase_cat_dom"/>
</dbReference>
<dbReference type="SMART" id="SM00046">
    <property type="entry name" value="DAGKc"/>
    <property type="match status" value="1"/>
</dbReference>
<dbReference type="EMBL" id="CADCVS010000162">
    <property type="protein sequence ID" value="CAA9484074.1"/>
    <property type="molecule type" value="Genomic_DNA"/>
</dbReference>
<name>A0A6J4RX34_9ACTN</name>
<dbReference type="GO" id="GO:0016301">
    <property type="term" value="F:kinase activity"/>
    <property type="evidence" value="ECO:0007669"/>
    <property type="project" value="UniProtKB-KW"/>
</dbReference>
<dbReference type="Gene3D" id="3.40.50.10330">
    <property type="entry name" value="Probable inorganic polyphosphate/atp-NAD kinase, domain 1"/>
    <property type="match status" value="1"/>
</dbReference>
<gene>
    <name evidence="2" type="ORF">AVDCRST_MAG30-967</name>
</gene>
<reference evidence="2" key="1">
    <citation type="submission" date="2020-02" db="EMBL/GenBank/DDBJ databases">
        <authorList>
            <person name="Meier V. D."/>
        </authorList>
    </citation>
    <scope>NUCLEOTIDE SEQUENCE</scope>
    <source>
        <strain evidence="2">AVDCRST_MAG30</strain>
    </source>
</reference>
<dbReference type="InterPro" id="IPR016064">
    <property type="entry name" value="NAD/diacylglycerol_kinase_sf"/>
</dbReference>
<organism evidence="2">
    <name type="scientific">uncultured Solirubrobacteraceae bacterium</name>
    <dbReference type="NCBI Taxonomy" id="1162706"/>
    <lineage>
        <taxon>Bacteria</taxon>
        <taxon>Bacillati</taxon>
        <taxon>Actinomycetota</taxon>
        <taxon>Thermoleophilia</taxon>
        <taxon>Solirubrobacterales</taxon>
        <taxon>Solirubrobacteraceae</taxon>
        <taxon>environmental samples</taxon>
    </lineage>
</organism>
<evidence type="ECO:0000313" key="2">
    <source>
        <dbReference type="EMBL" id="CAA9484074.1"/>
    </source>
</evidence>
<proteinExistence type="predicted"/>
<dbReference type="InterPro" id="IPR045540">
    <property type="entry name" value="YegS/DAGK_C"/>
</dbReference>
<evidence type="ECO:0000259" key="1">
    <source>
        <dbReference type="PROSITE" id="PS50146"/>
    </source>
</evidence>
<dbReference type="SUPFAM" id="SSF111331">
    <property type="entry name" value="NAD kinase/diacylglycerol kinase-like"/>
    <property type="match status" value="1"/>
</dbReference>
<dbReference type="Gene3D" id="2.60.200.40">
    <property type="match status" value="1"/>
</dbReference>
<dbReference type="InterPro" id="IPR017438">
    <property type="entry name" value="ATP-NAD_kinase_N"/>
</dbReference>